<dbReference type="Gene3D" id="3.40.430.10">
    <property type="entry name" value="Dihydrofolate Reductase, subunit A"/>
    <property type="match status" value="1"/>
</dbReference>
<dbReference type="InterPro" id="IPR050765">
    <property type="entry name" value="Riboflavin_Biosynth_HTPR"/>
</dbReference>
<comment type="caution">
    <text evidence="2">The sequence shown here is derived from an EMBL/GenBank/DDBJ whole genome shotgun (WGS) entry which is preliminary data.</text>
</comment>
<name>A0ABD5U157_9EURY</name>
<dbReference type="Proteomes" id="UP001596408">
    <property type="component" value="Unassembled WGS sequence"/>
</dbReference>
<organism evidence="2 3">
    <name type="scientific">Halopelagius fulvigenes</name>
    <dbReference type="NCBI Taxonomy" id="1198324"/>
    <lineage>
        <taxon>Archaea</taxon>
        <taxon>Methanobacteriati</taxon>
        <taxon>Methanobacteriota</taxon>
        <taxon>Stenosarchaea group</taxon>
        <taxon>Halobacteria</taxon>
        <taxon>Halobacteriales</taxon>
        <taxon>Haloferacaceae</taxon>
    </lineage>
</organism>
<dbReference type="Pfam" id="PF01872">
    <property type="entry name" value="RibD_C"/>
    <property type="match status" value="1"/>
</dbReference>
<proteinExistence type="predicted"/>
<reference evidence="2 3" key="1">
    <citation type="journal article" date="2019" name="Int. J. Syst. Evol. Microbiol.">
        <title>The Global Catalogue of Microorganisms (GCM) 10K type strain sequencing project: providing services to taxonomists for standard genome sequencing and annotation.</title>
        <authorList>
            <consortium name="The Broad Institute Genomics Platform"/>
            <consortium name="The Broad Institute Genome Sequencing Center for Infectious Disease"/>
            <person name="Wu L."/>
            <person name="Ma J."/>
        </authorList>
    </citation>
    <scope>NUCLEOTIDE SEQUENCE [LARGE SCALE GENOMIC DNA]</scope>
    <source>
        <strain evidence="2 3">YIM 94188</strain>
    </source>
</reference>
<dbReference type="EMBL" id="JBHSXH010000015">
    <property type="protein sequence ID" value="MFC6826613.1"/>
    <property type="molecule type" value="Genomic_DNA"/>
</dbReference>
<dbReference type="SUPFAM" id="SSF53597">
    <property type="entry name" value="Dihydrofolate reductase-like"/>
    <property type="match status" value="1"/>
</dbReference>
<evidence type="ECO:0000313" key="2">
    <source>
        <dbReference type="EMBL" id="MFC6826613.1"/>
    </source>
</evidence>
<dbReference type="PANTHER" id="PTHR38011">
    <property type="entry name" value="DIHYDROFOLATE REDUCTASE FAMILY PROTEIN (AFU_ORTHOLOGUE AFUA_8G06820)"/>
    <property type="match status" value="1"/>
</dbReference>
<protein>
    <submittedName>
        <fullName evidence="2">Dihydrofolate reductase family protein</fullName>
    </submittedName>
</protein>
<dbReference type="PANTHER" id="PTHR38011:SF11">
    <property type="entry name" value="2,5-DIAMINO-6-RIBOSYLAMINO-4(3H)-PYRIMIDINONE 5'-PHOSPHATE REDUCTASE"/>
    <property type="match status" value="1"/>
</dbReference>
<gene>
    <name evidence="2" type="ORF">ACFQEV_16650</name>
</gene>
<evidence type="ECO:0000313" key="3">
    <source>
        <dbReference type="Proteomes" id="UP001596408"/>
    </source>
</evidence>
<feature type="domain" description="Bacterial bifunctional deaminase-reductase C-terminal" evidence="1">
    <location>
        <begin position="86"/>
        <end position="183"/>
    </location>
</feature>
<keyword evidence="3" id="KW-1185">Reference proteome</keyword>
<evidence type="ECO:0000259" key="1">
    <source>
        <dbReference type="Pfam" id="PF01872"/>
    </source>
</evidence>
<dbReference type="InterPro" id="IPR002734">
    <property type="entry name" value="RibDG_C"/>
</dbReference>
<dbReference type="InterPro" id="IPR024072">
    <property type="entry name" value="DHFR-like_dom_sf"/>
</dbReference>
<dbReference type="AlphaFoldDB" id="A0ABD5U157"/>
<accession>A0ABD5U157</accession>
<sequence>MKDIERSPVKTQYYTATSIDGYLADEDNSLDWLFQFGDIEEIEGVNDDYARFMDRIGAVAMGSTTYEWIVEHENLLENPEKWPYEDPTWVFSTRELPAVEGADIRFVQGDVAPVHADMVTAADGENVWLVGGGDLVGQFHDRGLLDEIVLSVAPVTLASGAPLLPRRITDPPLKLVDVEKRGDVFAVLTYEVQQSTEN</sequence>
<dbReference type="RefSeq" id="WP_379698481.1">
    <property type="nucleotide sequence ID" value="NZ_JBHSXH010000015.1"/>
</dbReference>